<comment type="similarity">
    <text evidence="2">Belongs to the XFP family.</text>
</comment>
<dbReference type="AlphaFoldDB" id="C2EUQ4"/>
<dbReference type="InterPro" id="IPR029061">
    <property type="entry name" value="THDP-binding"/>
</dbReference>
<dbReference type="eggNOG" id="COG3957">
    <property type="taxonomic scope" value="Bacteria"/>
</dbReference>
<dbReference type="EMBL" id="ACGV01000134">
    <property type="protein sequence ID" value="EEJ40363.1"/>
    <property type="molecule type" value="Genomic_DNA"/>
</dbReference>
<evidence type="ECO:0000256" key="4">
    <source>
        <dbReference type="ARBA" id="ARBA00023239"/>
    </source>
</evidence>
<evidence type="ECO:0000313" key="7">
    <source>
        <dbReference type="EMBL" id="EEJ40363.1"/>
    </source>
</evidence>
<dbReference type="PROSITE" id="PS60002">
    <property type="entry name" value="PHOSPHOKETOLASE_1"/>
    <property type="match status" value="1"/>
</dbReference>
<accession>C2EUQ4</accession>
<evidence type="ECO:0000313" key="8">
    <source>
        <dbReference type="Proteomes" id="UP000004483"/>
    </source>
</evidence>
<evidence type="ECO:0000259" key="6">
    <source>
        <dbReference type="Pfam" id="PF09364"/>
    </source>
</evidence>
<dbReference type="Pfam" id="PF03894">
    <property type="entry name" value="XFP"/>
    <property type="match status" value="1"/>
</dbReference>
<dbReference type="Pfam" id="PF09363">
    <property type="entry name" value="XFP_C"/>
    <property type="match status" value="1"/>
</dbReference>
<dbReference type="NCBIfam" id="NF003619">
    <property type="entry name" value="PRK05261.1-4"/>
    <property type="match status" value="1"/>
</dbReference>
<dbReference type="NCBIfam" id="NF003618">
    <property type="entry name" value="PRK05261.1-3"/>
    <property type="match status" value="1"/>
</dbReference>
<evidence type="ECO:0000259" key="5">
    <source>
        <dbReference type="Pfam" id="PF09363"/>
    </source>
</evidence>
<organism evidence="7 8">
    <name type="scientific">Limosilactobacillus vaginalis DSM 5837 = ATCC 49540</name>
    <dbReference type="NCBI Taxonomy" id="1423814"/>
    <lineage>
        <taxon>Bacteria</taxon>
        <taxon>Bacillati</taxon>
        <taxon>Bacillota</taxon>
        <taxon>Bacilli</taxon>
        <taxon>Lactobacillales</taxon>
        <taxon>Lactobacillaceae</taxon>
        <taxon>Limosilactobacillus</taxon>
    </lineage>
</organism>
<feature type="domain" description="Xylulose 5-phosphate/Fructose 6-phosphate phosphoketolase N-terminal" evidence="6">
    <location>
        <begin position="28"/>
        <end position="402"/>
    </location>
</feature>
<dbReference type="EC" id="4.1.2.9" evidence="7"/>
<dbReference type="Gene3D" id="3.40.50.970">
    <property type="match status" value="2"/>
</dbReference>
<evidence type="ECO:0000256" key="3">
    <source>
        <dbReference type="ARBA" id="ARBA00023052"/>
    </source>
</evidence>
<protein>
    <submittedName>
        <fullName evidence="7">D-xylulose 5-phosphate/D-fructose 6-phosphate phosphoketolase</fullName>
        <ecNumber evidence="7">4.1.2.9</ecNumber>
    </submittedName>
</protein>
<dbReference type="InterPro" id="IPR018970">
    <property type="entry name" value="Xul5P/Fru6P_PKetolase_N"/>
</dbReference>
<gene>
    <name evidence="7" type="primary">xfp</name>
    <name evidence="7" type="ORF">HMPREF0549_1190</name>
</gene>
<dbReference type="PANTHER" id="PTHR31273">
    <property type="entry name" value="PHOSPHOKETOLASE-RELATED"/>
    <property type="match status" value="1"/>
</dbReference>
<dbReference type="PIRSF" id="PIRSF017245">
    <property type="entry name" value="Phosphoketolase"/>
    <property type="match status" value="1"/>
</dbReference>
<dbReference type="InterPro" id="IPR009014">
    <property type="entry name" value="Transketo_C/PFOR_II"/>
</dbReference>
<dbReference type="PANTHER" id="PTHR31273:SF0">
    <property type="entry name" value="PHOSPHOKETOLASE-RELATED"/>
    <property type="match status" value="1"/>
</dbReference>
<dbReference type="InterPro" id="IPR005593">
    <property type="entry name" value="Xul5P/Fru6P_PKetolase"/>
</dbReference>
<proteinExistence type="inferred from homology"/>
<dbReference type="HOGENOM" id="CLU_013954_2_0_9"/>
<comment type="caution">
    <text evidence="7">The sequence shown here is derived from an EMBL/GenBank/DDBJ whole genome shotgun (WGS) entry which is preliminary data.</text>
</comment>
<dbReference type="Gene3D" id="3.40.50.920">
    <property type="match status" value="1"/>
</dbReference>
<keyword evidence="3" id="KW-0786">Thiamine pyrophosphate</keyword>
<dbReference type="Proteomes" id="UP000004483">
    <property type="component" value="Unassembled WGS sequence"/>
</dbReference>
<dbReference type="SUPFAM" id="SSF52518">
    <property type="entry name" value="Thiamin diphosphate-binding fold (THDP-binding)"/>
    <property type="match status" value="2"/>
</dbReference>
<reference evidence="7 8" key="1">
    <citation type="submission" date="2009-01" db="EMBL/GenBank/DDBJ databases">
        <authorList>
            <person name="Qin X."/>
            <person name="Bachman B."/>
            <person name="Battles P."/>
            <person name="Bell A."/>
            <person name="Bess C."/>
            <person name="Bickham C."/>
            <person name="Chaboub L."/>
            <person name="Chen D."/>
            <person name="Coyle M."/>
            <person name="Deiros D.R."/>
            <person name="Dinh H."/>
            <person name="Forbes L."/>
            <person name="Fowler G."/>
            <person name="Francisco L."/>
            <person name="Fu Q."/>
            <person name="Gubbala S."/>
            <person name="Hale W."/>
            <person name="Han Y."/>
            <person name="Hemphill L."/>
            <person name="Highlander S.K."/>
            <person name="Hirani K."/>
            <person name="Hogues M."/>
            <person name="Jackson L."/>
            <person name="Jakkamsetti A."/>
            <person name="Javaid M."/>
            <person name="Jiang H."/>
            <person name="Korchina V."/>
            <person name="Kovar C."/>
            <person name="Lara F."/>
            <person name="Lee S."/>
            <person name="Mata R."/>
            <person name="Mathew T."/>
            <person name="Moen C."/>
            <person name="Morales K."/>
            <person name="Munidasa M."/>
            <person name="Nazareth L."/>
            <person name="Ngo R."/>
            <person name="Nguyen L."/>
            <person name="Okwuonu G."/>
            <person name="Ongeri F."/>
            <person name="Patil S."/>
            <person name="Petrosino J."/>
            <person name="Pham C."/>
            <person name="Pham P."/>
            <person name="Pu L.-L."/>
            <person name="Puazo M."/>
            <person name="Raj R."/>
            <person name="Reid J."/>
            <person name="Rouhana J."/>
            <person name="Saada N."/>
            <person name="Shang Y."/>
            <person name="Simmons D."/>
            <person name="Thornton R."/>
            <person name="Warren J."/>
            <person name="Weissenberger G."/>
            <person name="Zhang J."/>
            <person name="Zhang L."/>
            <person name="Zhou C."/>
            <person name="Zhu D."/>
            <person name="Muzny D."/>
            <person name="Worley K."/>
            <person name="Gibbs R."/>
        </authorList>
    </citation>
    <scope>NUCLEOTIDE SEQUENCE [LARGE SCALE GENOMIC DNA]</scope>
    <source>
        <strain evidence="7 8">ATCC 49540</strain>
    </source>
</reference>
<dbReference type="InterPro" id="IPR019790">
    <property type="entry name" value="Xul5P/Fru6P_PKetolase_CS"/>
</dbReference>
<dbReference type="GO" id="GO:0005975">
    <property type="term" value="P:carbohydrate metabolic process"/>
    <property type="evidence" value="ECO:0007669"/>
    <property type="project" value="InterPro"/>
</dbReference>
<feature type="domain" description="Xylulose 5-phosphate/Fructose 6-phosphate phosphoketolase C-terminal" evidence="5">
    <location>
        <begin position="620"/>
        <end position="820"/>
    </location>
</feature>
<evidence type="ECO:0000256" key="2">
    <source>
        <dbReference type="ARBA" id="ARBA00005623"/>
    </source>
</evidence>
<dbReference type="InterPro" id="IPR018969">
    <property type="entry name" value="Xul5P/Fru6P_PKetolase_C"/>
</dbReference>
<dbReference type="GO" id="GO:0050193">
    <property type="term" value="F:phosphoketolase activity"/>
    <property type="evidence" value="ECO:0007669"/>
    <property type="project" value="UniProtKB-EC"/>
</dbReference>
<keyword evidence="4 7" id="KW-0456">Lyase</keyword>
<comment type="cofactor">
    <cofactor evidence="1">
        <name>thiamine diphosphate</name>
        <dbReference type="ChEBI" id="CHEBI:58937"/>
    </cofactor>
</comment>
<evidence type="ECO:0000256" key="1">
    <source>
        <dbReference type="ARBA" id="ARBA00001964"/>
    </source>
</evidence>
<dbReference type="PATRIC" id="fig|1423814.6.peg.899"/>
<dbReference type="STRING" id="1423814.HMPREF0549_1190"/>
<sequence>MIYVLFNGKNVSIYSEGVFIRMAVDYDSKKYLESVDAYWRAANYLSVGTLFLMGDPLLRQPLKAEDVKPKPIGHWGTIVPQNFIYAHLNRVIKKYDLDMFYIEGSGHGGQVMVNNSYLDGSYTEIYPEFTQDTKGMAKLFKHFSFPGGTASHAAPETPGSIHEGGELGYSLSHGVGAILDNPDVIAAVEIGDGEAETGPLMASWFSDKFINPIKDGAVLPIIQVNGFKISNPTILSRMSDEELTKYFEGMGWKPYFVSAYKEADREGEFNGYKDHMEVHEQMAKTMDTVVEEIKAIQKNARENNDDSLPQWPMIIFRAPKGWTGPTKDLDGNPIENSFRAHQIPIPVSQDDMEHKDMLVDWMKSYKPEELFDENGHPVALVEENTPEGNRRMAMNPITNGGIDPKPLVLPNYRDFAVDVQTPGSVVKQDMLEWGKYLSKMAELNPNTFRGFGPDESKSNRLYAFLDNDKRQWMEGIHEPNDENLAHSGRMIDSQLSEHQAEGFLEGYTLTGRHGFFATYEAFGRVVDSMLTQHMKWLRKAKDLYWRHQYPALNFVDTSTVFQQDHNGYTHQDPGLLTHMFEKERPDLVKEYLPADTNSLMAVSNKAFNDQECINIFVTSKHPRAQWFSIDEATELVDNGLGYINWASTDQGSEPDVVFASAGTEPTEEALAAIDILHDNFPELKIRYINIIEIMKLMKQDKNPEGLSDAEFNRYFTTDKPVIFAWHGFRDMIQALFFDRANRNVHIHSYEENGDITTPFDMRVLNELDRFNLAKDAIQSVPGYEQKSAAFVAKMDNMINKHNHYIRSEGKDLPEVTNWTWKGLK</sequence>
<name>C2EUQ4_9LACO</name>
<dbReference type="Pfam" id="PF09364">
    <property type="entry name" value="XFP_N"/>
    <property type="match status" value="1"/>
</dbReference>